<dbReference type="AlphaFoldDB" id="A0AAV5WI09"/>
<proteinExistence type="predicted"/>
<protein>
    <submittedName>
        <fullName evidence="1">Uncharacterized protein</fullName>
    </submittedName>
</protein>
<evidence type="ECO:0000313" key="2">
    <source>
        <dbReference type="Proteomes" id="UP001432322"/>
    </source>
</evidence>
<feature type="non-terminal residue" evidence="1">
    <location>
        <position position="1"/>
    </location>
</feature>
<reference evidence="1" key="1">
    <citation type="submission" date="2023-10" db="EMBL/GenBank/DDBJ databases">
        <title>Genome assembly of Pristionchus species.</title>
        <authorList>
            <person name="Yoshida K."/>
            <person name="Sommer R.J."/>
        </authorList>
    </citation>
    <scope>NUCLEOTIDE SEQUENCE</scope>
    <source>
        <strain evidence="1">RS5133</strain>
    </source>
</reference>
<keyword evidence="2" id="KW-1185">Reference proteome</keyword>
<organism evidence="1 2">
    <name type="scientific">Pristionchus fissidentatus</name>
    <dbReference type="NCBI Taxonomy" id="1538716"/>
    <lineage>
        <taxon>Eukaryota</taxon>
        <taxon>Metazoa</taxon>
        <taxon>Ecdysozoa</taxon>
        <taxon>Nematoda</taxon>
        <taxon>Chromadorea</taxon>
        <taxon>Rhabditida</taxon>
        <taxon>Rhabditina</taxon>
        <taxon>Diplogasteromorpha</taxon>
        <taxon>Diplogasteroidea</taxon>
        <taxon>Neodiplogasteridae</taxon>
        <taxon>Pristionchus</taxon>
    </lineage>
</organism>
<comment type="caution">
    <text evidence="1">The sequence shown here is derived from an EMBL/GenBank/DDBJ whole genome shotgun (WGS) entry which is preliminary data.</text>
</comment>
<dbReference type="Proteomes" id="UP001432322">
    <property type="component" value="Unassembled WGS sequence"/>
</dbReference>
<accession>A0AAV5WI09</accession>
<dbReference type="EMBL" id="BTSY01000005">
    <property type="protein sequence ID" value="GMT30546.1"/>
    <property type="molecule type" value="Genomic_DNA"/>
</dbReference>
<evidence type="ECO:0000313" key="1">
    <source>
        <dbReference type="EMBL" id="GMT30546.1"/>
    </source>
</evidence>
<name>A0AAV5WI09_9BILA</name>
<sequence>SVGMISRVAKVASLDIMGITLTSGSTFLSEIIAAIFRIPDTQQLLAIDIRRLIFRHALDKLTLFPQQFDQPALDYSVFRDFIVKSTAIKVSLHRRFLSVTAEDLTDLHQIVRERRIVLRLSIGSLDDSVSNAFCQSTMGVEASVFKEGNGVVPKTTLHHRSDVFVNHQDPEYPLLHLREPRLLTSLFPLAHAAKEFALVFHKTANTQNIGKDKANVRLQSA</sequence>
<gene>
    <name evidence="1" type="ORF">PFISCL1PPCAC_21843</name>
</gene>